<evidence type="ECO:0000313" key="2">
    <source>
        <dbReference type="Proteomes" id="UP000449678"/>
    </source>
</evidence>
<evidence type="ECO:0000313" key="1">
    <source>
        <dbReference type="EMBL" id="MYM36585.1"/>
    </source>
</evidence>
<dbReference type="InterPro" id="IPR008651">
    <property type="entry name" value="Uncharacterised_HicB"/>
</dbReference>
<accession>A0ABW9VCM0</accession>
<sequence>MRQKITLSMRSKNPPLKIGTDIASTKTVFLRVPPALHAALVVAAGAEQQKRGEKVSINSFVAKVLAEAMGFEVAE</sequence>
<comment type="caution">
    <text evidence="1">The sequence shown here is derived from an EMBL/GenBank/DDBJ whole genome shotgun (WGS) entry which is preliminary data.</text>
</comment>
<name>A0ABW9VCM0_9BURK</name>
<organism evidence="1 2">
    <name type="scientific">Duganella lactea</name>
    <dbReference type="NCBI Taxonomy" id="2692173"/>
    <lineage>
        <taxon>Bacteria</taxon>
        <taxon>Pseudomonadati</taxon>
        <taxon>Pseudomonadota</taxon>
        <taxon>Betaproteobacteria</taxon>
        <taxon>Burkholderiales</taxon>
        <taxon>Oxalobacteraceae</taxon>
        <taxon>Telluria group</taxon>
        <taxon>Duganella</taxon>
    </lineage>
</organism>
<dbReference type="Proteomes" id="UP000449678">
    <property type="component" value="Unassembled WGS sequence"/>
</dbReference>
<dbReference type="EMBL" id="WWCO01000016">
    <property type="protein sequence ID" value="MYM36585.1"/>
    <property type="molecule type" value="Genomic_DNA"/>
</dbReference>
<protein>
    <submittedName>
        <fullName evidence="1">Toxin-antitoxin system HicB family antitoxin</fullName>
    </submittedName>
</protein>
<dbReference type="Pfam" id="PF05534">
    <property type="entry name" value="HicB"/>
    <property type="match status" value="1"/>
</dbReference>
<keyword evidence="2" id="KW-1185">Reference proteome</keyword>
<gene>
    <name evidence="1" type="ORF">GTP38_19840</name>
</gene>
<proteinExistence type="predicted"/>
<reference evidence="1 2" key="1">
    <citation type="submission" date="2019-12" db="EMBL/GenBank/DDBJ databases">
        <title>Novel species isolated from a subtropical stream in China.</title>
        <authorList>
            <person name="Lu H."/>
        </authorList>
    </citation>
    <scope>NUCLEOTIDE SEQUENCE [LARGE SCALE GENOMIC DNA]</scope>
    <source>
        <strain evidence="1 2">FT94W</strain>
    </source>
</reference>